<proteinExistence type="inferred from homology"/>
<dbReference type="Pfam" id="PF02458">
    <property type="entry name" value="Transferase"/>
    <property type="match status" value="1"/>
</dbReference>
<dbReference type="Proteomes" id="UP001372338">
    <property type="component" value="Unassembled WGS sequence"/>
</dbReference>
<keyword evidence="3" id="KW-0012">Acyltransferase</keyword>
<accession>A0AAN9HPQ9</accession>
<gene>
    <name evidence="4" type="ORF">RIF29_41801</name>
</gene>
<comment type="caution">
    <text evidence="4">The sequence shown here is derived from an EMBL/GenBank/DDBJ whole genome shotgun (WGS) entry which is preliminary data.</text>
</comment>
<evidence type="ECO:0000256" key="2">
    <source>
        <dbReference type="ARBA" id="ARBA00022679"/>
    </source>
</evidence>
<protein>
    <submittedName>
        <fullName evidence="4">Uncharacterized protein</fullName>
    </submittedName>
</protein>
<dbReference type="PANTHER" id="PTHR31623">
    <property type="entry name" value="F21J9.9"/>
    <property type="match status" value="1"/>
</dbReference>
<dbReference type="Gene3D" id="3.30.559.10">
    <property type="entry name" value="Chloramphenicol acetyltransferase-like domain"/>
    <property type="match status" value="2"/>
</dbReference>
<evidence type="ECO:0000313" key="5">
    <source>
        <dbReference type="Proteomes" id="UP001372338"/>
    </source>
</evidence>
<keyword evidence="2" id="KW-0808">Transferase</keyword>
<dbReference type="GO" id="GO:0016746">
    <property type="term" value="F:acyltransferase activity"/>
    <property type="evidence" value="ECO:0007669"/>
    <property type="project" value="UniProtKB-KW"/>
</dbReference>
<reference evidence="4 5" key="1">
    <citation type="submission" date="2024-01" db="EMBL/GenBank/DDBJ databases">
        <title>The genomes of 5 underutilized Papilionoideae crops provide insights into root nodulation and disease resistanc.</title>
        <authorList>
            <person name="Yuan L."/>
        </authorList>
    </citation>
    <scope>NUCLEOTIDE SEQUENCE [LARGE SCALE GENOMIC DNA]</scope>
    <source>
        <strain evidence="4">ZHUSHIDOU_FW_LH</strain>
        <tissue evidence="4">Leaf</tissue>
    </source>
</reference>
<dbReference type="PANTHER" id="PTHR31623:SF122">
    <property type="entry name" value="HXXXD-TYPE ACYL-TRANSFERASE FAMILY PROTEIN"/>
    <property type="match status" value="1"/>
</dbReference>
<sequence>MESISRETIRPSASTPPNLRVYPLSAIDNILPLYYVPLIYFYPHQPHQYDTNNDDDDDFSSSQFCDKIAMLKKSLSKVLSIYYPLAGRLRDNKSIECNDQGVTFLVTRLNKKLSEILHNPVKALLNPLFPDELSWSDLSSNASLLAIQINFFACGGIAISVCMSHRFGDISTLFNFVNDWATLNRDSCEERNLIFPVLDAGASTFPQGDFPDFPQSTDAKQNTIVSRRFVFEGSKIETLKAMVPSSSSSSNKVVENPTRVQVVIALLYKCIVSALRLTPKNTSFKVSVNLRKRVVPPLHEKSTGNIVWTFNPSNQFTDKKEPLELHELVTEIREGLCEFCDKKIKNFGEVSFVNEYLKKTHSLPQEKEASTSCDISKEKETMFLFTSWCRYSMYEADFGWGKPMWVTTSDCPNKNHIALMDTRDGNGIEVLVNLEEEDMALLECDVELLHYASLSPNRWTHVDEI</sequence>
<dbReference type="EMBL" id="JAYWIO010000008">
    <property type="protein sequence ID" value="KAK7246930.1"/>
    <property type="molecule type" value="Genomic_DNA"/>
</dbReference>
<evidence type="ECO:0000313" key="4">
    <source>
        <dbReference type="EMBL" id="KAK7246930.1"/>
    </source>
</evidence>
<keyword evidence="5" id="KW-1185">Reference proteome</keyword>
<name>A0AAN9HPQ9_CROPI</name>
<organism evidence="4 5">
    <name type="scientific">Crotalaria pallida</name>
    <name type="common">Smooth rattlebox</name>
    <name type="synonym">Crotalaria striata</name>
    <dbReference type="NCBI Taxonomy" id="3830"/>
    <lineage>
        <taxon>Eukaryota</taxon>
        <taxon>Viridiplantae</taxon>
        <taxon>Streptophyta</taxon>
        <taxon>Embryophyta</taxon>
        <taxon>Tracheophyta</taxon>
        <taxon>Spermatophyta</taxon>
        <taxon>Magnoliopsida</taxon>
        <taxon>eudicotyledons</taxon>
        <taxon>Gunneridae</taxon>
        <taxon>Pentapetalae</taxon>
        <taxon>rosids</taxon>
        <taxon>fabids</taxon>
        <taxon>Fabales</taxon>
        <taxon>Fabaceae</taxon>
        <taxon>Papilionoideae</taxon>
        <taxon>50 kb inversion clade</taxon>
        <taxon>genistoids sensu lato</taxon>
        <taxon>core genistoids</taxon>
        <taxon>Crotalarieae</taxon>
        <taxon>Crotalaria</taxon>
    </lineage>
</organism>
<dbReference type="InterPro" id="IPR023213">
    <property type="entry name" value="CAT-like_dom_sf"/>
</dbReference>
<evidence type="ECO:0000256" key="1">
    <source>
        <dbReference type="ARBA" id="ARBA00009861"/>
    </source>
</evidence>
<dbReference type="AlphaFoldDB" id="A0AAN9HPQ9"/>
<evidence type="ECO:0000256" key="3">
    <source>
        <dbReference type="ARBA" id="ARBA00023315"/>
    </source>
</evidence>
<comment type="similarity">
    <text evidence="1">Belongs to the plant acyltransferase family.</text>
</comment>